<feature type="compositionally biased region" description="Polar residues" evidence="1">
    <location>
        <begin position="81"/>
        <end position="104"/>
    </location>
</feature>
<sequence>MSVEQHHQQQKQQQQQQQLTAIELTKPNNNNNNTNNISANANSNSNNGNGNNIHCKTNNDLLKHNNDVVNLHKAKEELLEKSTSTSAGGIPNNKQNGQHYNAETNGGEHLKVANDKREKSLLDEANTIIDSHEEKSENEISQQQKHGENENNEAGDEDDEDDEPSLNTACIIKSPLNKTLLKKCTPNGNGNLSPLALNTSASSHTCCCDHEEETSSPNVHESSTLEDLSSTAASGGGHDKPPAHFDPFTKIPIPTTSSMPTTTTTTNNTSATPSNANQTNIKCTKCNNNNNIHYNNYNCYYRKKAARLKPSICRKNCCFC</sequence>
<dbReference type="OrthoDB" id="8064413at2759"/>
<evidence type="ECO:0000313" key="3">
    <source>
        <dbReference type="Proteomes" id="UP001652621"/>
    </source>
</evidence>
<dbReference type="RefSeq" id="XP_058974723.1">
    <property type="nucleotide sequence ID" value="XM_059118740.1"/>
</dbReference>
<feature type="region of interest" description="Disordered" evidence="1">
    <location>
        <begin position="25"/>
        <end position="56"/>
    </location>
</feature>
<protein>
    <submittedName>
        <fullName evidence="4">Uncharacterized protein DDB_G0288805-like</fullName>
    </submittedName>
</protein>
<gene>
    <name evidence="4" type="primary">LOC131800884</name>
</gene>
<reference evidence="4" key="2">
    <citation type="submission" date="2025-05" db="UniProtKB">
        <authorList>
            <consortium name="RefSeq"/>
        </authorList>
    </citation>
    <scope>IDENTIFICATION</scope>
    <source>
        <strain evidence="4">Aabys</strain>
        <tissue evidence="4">Whole body</tissue>
    </source>
</reference>
<dbReference type="EnsemblMetazoa" id="MDOA016907-RA">
    <property type="protein sequence ID" value="MDOA016907-PA"/>
    <property type="gene ID" value="MDOA016907"/>
</dbReference>
<proteinExistence type="predicted"/>
<evidence type="ECO:0000256" key="1">
    <source>
        <dbReference type="SAM" id="MobiDB-lite"/>
    </source>
</evidence>
<feature type="compositionally biased region" description="Polar residues" evidence="1">
    <location>
        <begin position="215"/>
        <end position="233"/>
    </location>
</feature>
<dbReference type="Proteomes" id="UP001652621">
    <property type="component" value="Unplaced"/>
</dbReference>
<name>A0A1I8NL58_MUSDO</name>
<keyword evidence="3" id="KW-1185">Reference proteome</keyword>
<feature type="region of interest" description="Disordered" evidence="1">
    <location>
        <begin position="128"/>
        <end position="165"/>
    </location>
</feature>
<dbReference type="AlphaFoldDB" id="A0A1I8NL58"/>
<dbReference type="GeneID" id="131800884"/>
<feature type="compositionally biased region" description="Low complexity" evidence="1">
    <location>
        <begin position="28"/>
        <end position="53"/>
    </location>
</feature>
<feature type="region of interest" description="Disordered" evidence="1">
    <location>
        <begin position="207"/>
        <end position="275"/>
    </location>
</feature>
<feature type="region of interest" description="Disordered" evidence="1">
    <location>
        <begin position="80"/>
        <end position="105"/>
    </location>
</feature>
<reference evidence="2" key="1">
    <citation type="submission" date="2020-05" db="UniProtKB">
        <authorList>
            <consortium name="EnsemblMetazoa"/>
        </authorList>
    </citation>
    <scope>IDENTIFICATION</scope>
    <source>
        <strain evidence="2">Aabys</strain>
    </source>
</reference>
<organism evidence="2">
    <name type="scientific">Musca domestica</name>
    <name type="common">House fly</name>
    <dbReference type="NCBI Taxonomy" id="7370"/>
    <lineage>
        <taxon>Eukaryota</taxon>
        <taxon>Metazoa</taxon>
        <taxon>Ecdysozoa</taxon>
        <taxon>Arthropoda</taxon>
        <taxon>Hexapoda</taxon>
        <taxon>Insecta</taxon>
        <taxon>Pterygota</taxon>
        <taxon>Neoptera</taxon>
        <taxon>Endopterygota</taxon>
        <taxon>Diptera</taxon>
        <taxon>Brachycera</taxon>
        <taxon>Muscomorpha</taxon>
        <taxon>Muscoidea</taxon>
        <taxon>Muscidae</taxon>
        <taxon>Musca</taxon>
    </lineage>
</organism>
<evidence type="ECO:0000313" key="2">
    <source>
        <dbReference type="EnsemblMetazoa" id="MDOA016907-PA"/>
    </source>
</evidence>
<dbReference type="VEuPathDB" id="VectorBase:MDOA016907"/>
<accession>A0A1I8NL58</accession>
<feature type="compositionally biased region" description="Acidic residues" evidence="1">
    <location>
        <begin position="150"/>
        <end position="164"/>
    </location>
</feature>
<evidence type="ECO:0000313" key="4">
    <source>
        <dbReference type="RefSeq" id="XP_058974723.1"/>
    </source>
</evidence>
<dbReference type="VEuPathDB" id="VectorBase:MDOMA2_018460"/>
<feature type="compositionally biased region" description="Low complexity" evidence="1">
    <location>
        <begin position="254"/>
        <end position="275"/>
    </location>
</feature>